<accession>A0AA92X5M7</accession>
<name>A0AA92X5M7_9GAMM</name>
<dbReference type="SUPFAM" id="SSF103473">
    <property type="entry name" value="MFS general substrate transporter"/>
    <property type="match status" value="1"/>
</dbReference>
<proteinExistence type="inferred from homology"/>
<evidence type="ECO:0000256" key="5">
    <source>
        <dbReference type="ARBA" id="ARBA00022989"/>
    </source>
</evidence>
<feature type="transmembrane region" description="Helical" evidence="7">
    <location>
        <begin position="402"/>
        <end position="424"/>
    </location>
</feature>
<feature type="transmembrane region" description="Helical" evidence="7">
    <location>
        <begin position="268"/>
        <end position="287"/>
    </location>
</feature>
<reference evidence="9 10" key="1">
    <citation type="submission" date="2018-09" db="EMBL/GenBank/DDBJ databases">
        <title>Draft genome of a novel serratia sp. strain with antifungal activity.</title>
        <authorList>
            <person name="Dichmann S.I."/>
            <person name="Park B.P."/>
            <person name="Pathiraja D."/>
            <person name="Choi I.-G."/>
            <person name="Stougaard P."/>
            <person name="Hennessy R.C."/>
        </authorList>
    </citation>
    <scope>NUCLEOTIDE SEQUENCE [LARGE SCALE GENOMIC DNA]</scope>
    <source>
        <strain evidence="9 10">S40</strain>
    </source>
</reference>
<dbReference type="PROSITE" id="PS50850">
    <property type="entry name" value="MFS"/>
    <property type="match status" value="1"/>
</dbReference>
<organism evidence="9 10">
    <name type="scientific">Serratia inhibens</name>
    <dbReference type="NCBI Taxonomy" id="2338073"/>
    <lineage>
        <taxon>Bacteria</taxon>
        <taxon>Pseudomonadati</taxon>
        <taxon>Pseudomonadota</taxon>
        <taxon>Gammaproteobacteria</taxon>
        <taxon>Enterobacterales</taxon>
        <taxon>Yersiniaceae</taxon>
        <taxon>Serratia</taxon>
    </lineage>
</organism>
<dbReference type="Gene3D" id="1.20.1250.20">
    <property type="entry name" value="MFS general substrate transporter like domains"/>
    <property type="match status" value="1"/>
</dbReference>
<keyword evidence="10" id="KW-1185">Reference proteome</keyword>
<evidence type="ECO:0000256" key="7">
    <source>
        <dbReference type="SAM" id="Phobius"/>
    </source>
</evidence>
<feature type="transmembrane region" description="Helical" evidence="7">
    <location>
        <begin position="230"/>
        <end position="247"/>
    </location>
</feature>
<comment type="function">
    <text evidence="1">Resistance to tetracycline by an active tetracycline efflux. This is an energy-dependent process that decreases the accumulation of the antibiotic in whole cells. This protein functions as a metal-tetracycline/H(+) antiporter.</text>
</comment>
<comment type="subcellular location">
    <subcellularLocation>
        <location evidence="2">Endomembrane system</location>
        <topology evidence="2">Multi-pass membrane protein</topology>
    </subcellularLocation>
</comment>
<gene>
    <name evidence="9" type="ORF">D4100_02450</name>
</gene>
<feature type="domain" description="Major facilitator superfamily (MFS) profile" evidence="8">
    <location>
        <begin position="12"/>
        <end position="459"/>
    </location>
</feature>
<keyword evidence="6 7" id="KW-0472">Membrane</keyword>
<dbReference type="GO" id="GO:0022857">
    <property type="term" value="F:transmembrane transporter activity"/>
    <property type="evidence" value="ECO:0007669"/>
    <property type="project" value="InterPro"/>
</dbReference>
<evidence type="ECO:0000256" key="4">
    <source>
        <dbReference type="ARBA" id="ARBA00022692"/>
    </source>
</evidence>
<dbReference type="EMBL" id="QYYG01000001">
    <property type="protein sequence ID" value="RJF57666.1"/>
    <property type="molecule type" value="Genomic_DNA"/>
</dbReference>
<feature type="transmembrane region" description="Helical" evidence="7">
    <location>
        <begin position="473"/>
        <end position="496"/>
    </location>
</feature>
<comment type="similarity">
    <text evidence="3">Belongs to the major facilitator superfamily. TCR/Tet family.</text>
</comment>
<evidence type="ECO:0000313" key="10">
    <source>
        <dbReference type="Proteomes" id="UP000284338"/>
    </source>
</evidence>
<evidence type="ECO:0000256" key="3">
    <source>
        <dbReference type="ARBA" id="ARBA00007520"/>
    </source>
</evidence>
<feature type="transmembrane region" description="Helical" evidence="7">
    <location>
        <begin position="353"/>
        <end position="372"/>
    </location>
</feature>
<feature type="transmembrane region" description="Helical" evidence="7">
    <location>
        <begin position="48"/>
        <end position="66"/>
    </location>
</feature>
<protein>
    <submittedName>
        <fullName evidence="9">MFS transporter</fullName>
    </submittedName>
</protein>
<dbReference type="InterPro" id="IPR011701">
    <property type="entry name" value="MFS"/>
</dbReference>
<dbReference type="InterPro" id="IPR005829">
    <property type="entry name" value="Sugar_transporter_CS"/>
</dbReference>
<comment type="caution">
    <text evidence="9">The sequence shown here is derived from an EMBL/GenBank/DDBJ whole genome shotgun (WGS) entry which is preliminary data.</text>
</comment>
<evidence type="ECO:0000256" key="2">
    <source>
        <dbReference type="ARBA" id="ARBA00004127"/>
    </source>
</evidence>
<feature type="transmembrane region" description="Helical" evidence="7">
    <location>
        <begin position="137"/>
        <end position="161"/>
    </location>
</feature>
<feature type="transmembrane region" description="Helical" evidence="7">
    <location>
        <begin position="299"/>
        <end position="319"/>
    </location>
</feature>
<dbReference type="PANTHER" id="PTHR42718">
    <property type="entry name" value="MAJOR FACILITATOR SUPERFAMILY MULTIDRUG TRANSPORTER MFSC"/>
    <property type="match status" value="1"/>
</dbReference>
<dbReference type="InterPro" id="IPR020846">
    <property type="entry name" value="MFS_dom"/>
</dbReference>
<keyword evidence="5 7" id="KW-1133">Transmembrane helix</keyword>
<dbReference type="Gene3D" id="1.20.1720.10">
    <property type="entry name" value="Multidrug resistance protein D"/>
    <property type="match status" value="1"/>
</dbReference>
<dbReference type="PRINTS" id="PR01035">
    <property type="entry name" value="TCRTETA"/>
</dbReference>
<evidence type="ECO:0000259" key="8">
    <source>
        <dbReference type="PROSITE" id="PS50850"/>
    </source>
</evidence>
<dbReference type="GO" id="GO:0005886">
    <property type="term" value="C:plasma membrane"/>
    <property type="evidence" value="ECO:0007669"/>
    <property type="project" value="UniProtKB-SubCell"/>
</dbReference>
<dbReference type="InterPro" id="IPR036259">
    <property type="entry name" value="MFS_trans_sf"/>
</dbReference>
<feature type="transmembrane region" description="Helical" evidence="7">
    <location>
        <begin position="103"/>
        <end position="125"/>
    </location>
</feature>
<feature type="transmembrane region" description="Helical" evidence="7">
    <location>
        <begin position="78"/>
        <end position="97"/>
    </location>
</feature>
<dbReference type="Proteomes" id="UP000284338">
    <property type="component" value="Unassembled WGS sequence"/>
</dbReference>
<feature type="transmembrane region" description="Helical" evidence="7">
    <location>
        <begin position="331"/>
        <end position="347"/>
    </location>
</feature>
<dbReference type="PANTHER" id="PTHR42718:SF49">
    <property type="entry name" value="EXPORT PROTEIN"/>
    <property type="match status" value="1"/>
</dbReference>
<feature type="transmembrane region" description="Helical" evidence="7">
    <location>
        <begin position="167"/>
        <end position="186"/>
    </location>
</feature>
<sequence>MTLSHASKNRLALTAICLAALMFGLEISSVPVILPTLERVLHSDFSDMQWIMNAYTLACTAVMMATGTLSDRFGRRRVFIIAIAAFGLTSLLCGLANGSTMLILGRFMQGMAGGAMLICQVAALSHQFQSGKQRGQAFGIWGVVFGIGLGFGPAIGGVIVALANWQWVFLIHVVIAVLTLLLVMFSVEESRDPQAAKLDSLGIVTLSLSVFGLVYFITQGAVFGFTSVRAGGIFLATTLSLLLFIWVERRSPYPMMEFSVFRNRHFSGALMGSIGMNFSFWPFMIYLPLYFQTGLGYDSLTTGLSLLAYTLPTLVFPPVGERLALRYRPGAVIPAGLFTLGLGFLLMKSGSEHAGGLAMLPGLLIAGIGLGITNTPVTNTTTGSVSNARAGMASGIDMSARMIALAINIAVMGFILLAGVYAYLRQTLPESFGSLPLSSVAEQIVAGNLTALKTLPAWDALAPLVHAALTQSFGLVMLYGGLGAWALAAASLTIFAPWKTAAVTPG</sequence>
<dbReference type="CDD" id="cd17321">
    <property type="entry name" value="MFS_MMR_MDR_like"/>
    <property type="match status" value="1"/>
</dbReference>
<dbReference type="AlphaFoldDB" id="A0AA92X5M7"/>
<evidence type="ECO:0000256" key="6">
    <source>
        <dbReference type="ARBA" id="ARBA00023136"/>
    </source>
</evidence>
<dbReference type="PROSITE" id="PS00216">
    <property type="entry name" value="SUGAR_TRANSPORT_1"/>
    <property type="match status" value="1"/>
</dbReference>
<dbReference type="InterPro" id="IPR001958">
    <property type="entry name" value="Tet-R_TetA/multi-R_MdtG-like"/>
</dbReference>
<evidence type="ECO:0000313" key="9">
    <source>
        <dbReference type="EMBL" id="RJF57666.1"/>
    </source>
</evidence>
<dbReference type="Pfam" id="PF07690">
    <property type="entry name" value="MFS_1"/>
    <property type="match status" value="1"/>
</dbReference>
<feature type="transmembrane region" description="Helical" evidence="7">
    <location>
        <begin position="198"/>
        <end position="218"/>
    </location>
</feature>
<evidence type="ECO:0000256" key="1">
    <source>
        <dbReference type="ARBA" id="ARBA00003279"/>
    </source>
</evidence>
<dbReference type="RefSeq" id="WP_119802914.1">
    <property type="nucleotide sequence ID" value="NZ_QYYG01000001.1"/>
</dbReference>
<keyword evidence="4 7" id="KW-0812">Transmembrane</keyword>